<keyword evidence="1" id="KW-0961">Cell wall biogenesis/degradation</keyword>
<dbReference type="RefSeq" id="WP_125118081.1">
    <property type="nucleotide sequence ID" value="NZ_AP019309.1"/>
</dbReference>
<dbReference type="InParanoid" id="A0A3G9JPW3"/>
<organism evidence="3 4">
    <name type="scientific">Intestinibaculum porci</name>
    <dbReference type="NCBI Taxonomy" id="2487118"/>
    <lineage>
        <taxon>Bacteria</taxon>
        <taxon>Bacillati</taxon>
        <taxon>Bacillota</taxon>
        <taxon>Erysipelotrichia</taxon>
        <taxon>Erysipelotrichales</taxon>
        <taxon>Erysipelotrichaceae</taxon>
        <taxon>Intestinibaculum</taxon>
    </lineage>
</organism>
<gene>
    <name evidence="3" type="ORF">SG0102_00330</name>
</gene>
<dbReference type="CDD" id="cd16913">
    <property type="entry name" value="YkuD_like"/>
    <property type="match status" value="1"/>
</dbReference>
<protein>
    <recommendedName>
        <fullName evidence="2">L,D-TPase catalytic domain-containing protein</fullName>
    </recommendedName>
</protein>
<keyword evidence="4" id="KW-1185">Reference proteome</keyword>
<feature type="domain" description="L,D-TPase catalytic" evidence="2">
    <location>
        <begin position="104"/>
        <end position="268"/>
    </location>
</feature>
<feature type="active site" description="Proton donor/acceptor" evidence="1">
    <location>
        <position position="233"/>
    </location>
</feature>
<dbReference type="GO" id="GO:0009252">
    <property type="term" value="P:peptidoglycan biosynthetic process"/>
    <property type="evidence" value="ECO:0007669"/>
    <property type="project" value="UniProtKB-KW"/>
</dbReference>
<dbReference type="Pfam" id="PF03734">
    <property type="entry name" value="YkuD"/>
    <property type="match status" value="1"/>
</dbReference>
<dbReference type="GO" id="GO:0071555">
    <property type="term" value="P:cell wall organization"/>
    <property type="evidence" value="ECO:0007669"/>
    <property type="project" value="UniProtKB-UniRule"/>
</dbReference>
<dbReference type="Proteomes" id="UP000268059">
    <property type="component" value="Chromosome"/>
</dbReference>
<accession>A0A3G9JPW3</accession>
<feature type="active site" description="Nucleophile" evidence="1">
    <location>
        <position position="244"/>
    </location>
</feature>
<evidence type="ECO:0000313" key="4">
    <source>
        <dbReference type="Proteomes" id="UP000268059"/>
    </source>
</evidence>
<dbReference type="AlphaFoldDB" id="A0A3G9JPW3"/>
<dbReference type="EMBL" id="AP019309">
    <property type="protein sequence ID" value="BBH25099.1"/>
    <property type="molecule type" value="Genomic_DNA"/>
</dbReference>
<dbReference type="GO" id="GO:0016740">
    <property type="term" value="F:transferase activity"/>
    <property type="evidence" value="ECO:0007669"/>
    <property type="project" value="InterPro"/>
</dbReference>
<keyword evidence="1" id="KW-0573">Peptidoglycan synthesis</keyword>
<dbReference type="KEGG" id="ebm:SG0102_00330"/>
<dbReference type="OrthoDB" id="1645451at2"/>
<keyword evidence="1" id="KW-0133">Cell shape</keyword>
<proteinExistence type="predicted"/>
<dbReference type="PANTHER" id="PTHR38589:SF1">
    <property type="entry name" value="BLR0621 PROTEIN"/>
    <property type="match status" value="1"/>
</dbReference>
<dbReference type="GO" id="GO:0008360">
    <property type="term" value="P:regulation of cell shape"/>
    <property type="evidence" value="ECO:0007669"/>
    <property type="project" value="UniProtKB-UniRule"/>
</dbReference>
<evidence type="ECO:0000313" key="3">
    <source>
        <dbReference type="EMBL" id="BBH25099.1"/>
    </source>
</evidence>
<evidence type="ECO:0000259" key="2">
    <source>
        <dbReference type="PROSITE" id="PS52029"/>
    </source>
</evidence>
<dbReference type="PANTHER" id="PTHR38589">
    <property type="entry name" value="BLR0621 PROTEIN"/>
    <property type="match status" value="1"/>
</dbReference>
<name>A0A3G9JPW3_9FIRM</name>
<comment type="pathway">
    <text evidence="1">Cell wall biogenesis; peptidoglycan biosynthesis.</text>
</comment>
<evidence type="ECO:0000256" key="1">
    <source>
        <dbReference type="PROSITE-ProRule" id="PRU01373"/>
    </source>
</evidence>
<dbReference type="PROSITE" id="PS52029">
    <property type="entry name" value="LD_TPASE"/>
    <property type="match status" value="1"/>
</dbReference>
<dbReference type="InterPro" id="IPR005490">
    <property type="entry name" value="LD_TPept_cat_dom"/>
</dbReference>
<sequence>MHSILSCLLCLSLISPIYVQKYVPGLYQVKSAQKVYLKPSASSKIVKTLKKGNILAIDAINGQYGLSSDAHGYISLKDCQLQRSVSSLIEETKVSRETRQLVIVNGPLQKGRYKVSLWTKKASWQESLRTTKAYIGKNGMKRHRHRGDYTTPIGCFRFTYAFGTHNNPGTPFTYKKLNNRSYWYYGNNTYRESDHVIPGEYLAKSRQAYEYALFINFNEYAKVKQAGGAIFLHCYSGHQYTAGCVAIDRKLMKRYMKTIQPAARIIITPHMQDIKNY</sequence>
<reference evidence="3 4" key="1">
    <citation type="submission" date="2018-11" db="EMBL/GenBank/DDBJ databases">
        <title>Novel Erysipelotrichaceae bacterium isolated from small intestine of a swine.</title>
        <authorList>
            <person name="Kim J.S."/>
            <person name="Choe H."/>
            <person name="Lee Y.R."/>
            <person name="Kim K.M."/>
            <person name="Park D.S."/>
        </authorList>
    </citation>
    <scope>NUCLEOTIDE SEQUENCE [LARGE SCALE GENOMIC DNA]</scope>
    <source>
        <strain evidence="3 4">SG0102</strain>
    </source>
</reference>